<sequence length="100" mass="11145">MDSLLNNSATAIRRYSSLEKRLSGDSGLDQDYTTVMQSYLDYGCAEEALPSSTQEKAWYLPHHAVYQQDTTGRKCQIVLDGSAVHRGTISWNPDQISTSN</sequence>
<dbReference type="AlphaFoldDB" id="A0A0V0RN92"/>
<evidence type="ECO:0000313" key="2">
    <source>
        <dbReference type="Proteomes" id="UP000054630"/>
    </source>
</evidence>
<dbReference type="STRING" id="6336.A0A0V0RN92"/>
<dbReference type="OrthoDB" id="5870662at2759"/>
<reference evidence="1 2" key="1">
    <citation type="submission" date="2015-01" db="EMBL/GenBank/DDBJ databases">
        <title>Evolution of Trichinella species and genotypes.</title>
        <authorList>
            <person name="Korhonen P.K."/>
            <person name="Edoardo P."/>
            <person name="Giuseppe L.R."/>
            <person name="Gasser R.B."/>
        </authorList>
    </citation>
    <scope>NUCLEOTIDE SEQUENCE [LARGE SCALE GENOMIC DNA]</scope>
    <source>
        <strain evidence="1">ISS37</strain>
    </source>
</reference>
<dbReference type="EMBL" id="JYDL01000119">
    <property type="protein sequence ID" value="KRX15932.1"/>
    <property type="molecule type" value="Genomic_DNA"/>
</dbReference>
<protein>
    <submittedName>
        <fullName evidence="1">Uncharacterized protein</fullName>
    </submittedName>
</protein>
<dbReference type="PANTHER" id="PTHR47331">
    <property type="entry name" value="PHD-TYPE DOMAIN-CONTAINING PROTEIN"/>
    <property type="match status" value="1"/>
</dbReference>
<name>A0A0V0RN92_9BILA</name>
<keyword evidence="2" id="KW-1185">Reference proteome</keyword>
<evidence type="ECO:0000313" key="1">
    <source>
        <dbReference type="EMBL" id="KRX15932.1"/>
    </source>
</evidence>
<dbReference type="PANTHER" id="PTHR47331:SF1">
    <property type="entry name" value="GAG-LIKE PROTEIN"/>
    <property type="match status" value="1"/>
</dbReference>
<dbReference type="Proteomes" id="UP000054630">
    <property type="component" value="Unassembled WGS sequence"/>
</dbReference>
<comment type="caution">
    <text evidence="1">The sequence shown here is derived from an EMBL/GenBank/DDBJ whole genome shotgun (WGS) entry which is preliminary data.</text>
</comment>
<accession>A0A0V0RN92</accession>
<gene>
    <name evidence="1" type="ORF">T07_11315</name>
</gene>
<proteinExistence type="predicted"/>
<organism evidence="1 2">
    <name type="scientific">Trichinella nelsoni</name>
    <dbReference type="NCBI Taxonomy" id="6336"/>
    <lineage>
        <taxon>Eukaryota</taxon>
        <taxon>Metazoa</taxon>
        <taxon>Ecdysozoa</taxon>
        <taxon>Nematoda</taxon>
        <taxon>Enoplea</taxon>
        <taxon>Dorylaimia</taxon>
        <taxon>Trichinellida</taxon>
        <taxon>Trichinellidae</taxon>
        <taxon>Trichinella</taxon>
    </lineage>
</organism>